<protein>
    <submittedName>
        <fullName evidence="2">Uncharacterized protein</fullName>
    </submittedName>
</protein>
<sequence length="189" mass="21118">MVCYERFQRKQIVPVALVIIFVCVCTFYDNNTSNISGIQTRKSFPQKTEAQFLQESLDAVEYIRKDCGELCLTNAKGVPGPYFDQITVPIDCDAFFKNEHIDLDLGKTVSITVWTEQLVEDYISLAKENKLEGTYGMSETNALRDGIKHAPDGIINGRVLVIGSQNPWVEACALEAGARKVVTLEYGKL</sequence>
<evidence type="ECO:0000313" key="3">
    <source>
        <dbReference type="Proteomes" id="UP000596742"/>
    </source>
</evidence>
<evidence type="ECO:0000256" key="1">
    <source>
        <dbReference type="SAM" id="Phobius"/>
    </source>
</evidence>
<keyword evidence="1" id="KW-1133">Transmembrane helix</keyword>
<feature type="transmembrane region" description="Helical" evidence="1">
    <location>
        <begin position="12"/>
        <end position="29"/>
    </location>
</feature>
<proteinExistence type="predicted"/>
<reference evidence="2" key="1">
    <citation type="submission" date="2018-11" db="EMBL/GenBank/DDBJ databases">
        <authorList>
            <person name="Alioto T."/>
            <person name="Alioto T."/>
        </authorList>
    </citation>
    <scope>NUCLEOTIDE SEQUENCE</scope>
</reference>
<gene>
    <name evidence="2" type="ORF">MGAL_10B039038</name>
</gene>
<dbReference type="EMBL" id="UYJE01005611">
    <property type="protein sequence ID" value="VDI38683.1"/>
    <property type="molecule type" value="Genomic_DNA"/>
</dbReference>
<dbReference type="AlphaFoldDB" id="A0A8B6ETA3"/>
<name>A0A8B6ETA3_MYTGA</name>
<dbReference type="Proteomes" id="UP000596742">
    <property type="component" value="Unassembled WGS sequence"/>
</dbReference>
<organism evidence="2 3">
    <name type="scientific">Mytilus galloprovincialis</name>
    <name type="common">Mediterranean mussel</name>
    <dbReference type="NCBI Taxonomy" id="29158"/>
    <lineage>
        <taxon>Eukaryota</taxon>
        <taxon>Metazoa</taxon>
        <taxon>Spiralia</taxon>
        <taxon>Lophotrochozoa</taxon>
        <taxon>Mollusca</taxon>
        <taxon>Bivalvia</taxon>
        <taxon>Autobranchia</taxon>
        <taxon>Pteriomorphia</taxon>
        <taxon>Mytilida</taxon>
        <taxon>Mytiloidea</taxon>
        <taxon>Mytilidae</taxon>
        <taxon>Mytilinae</taxon>
        <taxon>Mytilus</taxon>
    </lineage>
</organism>
<comment type="caution">
    <text evidence="2">The sequence shown here is derived from an EMBL/GenBank/DDBJ whole genome shotgun (WGS) entry which is preliminary data.</text>
</comment>
<dbReference type="OrthoDB" id="428346at2759"/>
<keyword evidence="3" id="KW-1185">Reference proteome</keyword>
<evidence type="ECO:0000313" key="2">
    <source>
        <dbReference type="EMBL" id="VDI38683.1"/>
    </source>
</evidence>
<keyword evidence="1" id="KW-0472">Membrane</keyword>
<accession>A0A8B6ETA3</accession>
<keyword evidence="1" id="KW-0812">Transmembrane</keyword>